<reference evidence="2" key="1">
    <citation type="journal article" date="2006" name="PLoS Biol.">
        <title>Macronuclear genome sequence of the ciliate Tetrahymena thermophila, a model eukaryote.</title>
        <authorList>
            <person name="Eisen J.A."/>
            <person name="Coyne R.S."/>
            <person name="Wu M."/>
            <person name="Wu D."/>
            <person name="Thiagarajan M."/>
            <person name="Wortman J.R."/>
            <person name="Badger J.H."/>
            <person name="Ren Q."/>
            <person name="Amedeo P."/>
            <person name="Jones K.M."/>
            <person name="Tallon L.J."/>
            <person name="Delcher A.L."/>
            <person name="Salzberg S.L."/>
            <person name="Silva J.C."/>
            <person name="Haas B.J."/>
            <person name="Majoros W.H."/>
            <person name="Farzad M."/>
            <person name="Carlton J.M."/>
            <person name="Smith R.K. Jr."/>
            <person name="Garg J."/>
            <person name="Pearlman R.E."/>
            <person name="Karrer K.M."/>
            <person name="Sun L."/>
            <person name="Manning G."/>
            <person name="Elde N.C."/>
            <person name="Turkewitz A.P."/>
            <person name="Asai D.J."/>
            <person name="Wilkes D.E."/>
            <person name="Wang Y."/>
            <person name="Cai H."/>
            <person name="Collins K."/>
            <person name="Stewart B.A."/>
            <person name="Lee S.R."/>
            <person name="Wilamowska K."/>
            <person name="Weinberg Z."/>
            <person name="Ruzzo W.L."/>
            <person name="Wloga D."/>
            <person name="Gaertig J."/>
            <person name="Frankel J."/>
            <person name="Tsao C.-C."/>
            <person name="Gorovsky M.A."/>
            <person name="Keeling P.J."/>
            <person name="Waller R.F."/>
            <person name="Patron N.J."/>
            <person name="Cherry J.M."/>
            <person name="Stover N.A."/>
            <person name="Krieger C.J."/>
            <person name="del Toro C."/>
            <person name="Ryder H.F."/>
            <person name="Williamson S.C."/>
            <person name="Barbeau R.A."/>
            <person name="Hamilton E.P."/>
            <person name="Orias E."/>
        </authorList>
    </citation>
    <scope>NUCLEOTIDE SEQUENCE [LARGE SCALE GENOMIC DNA]</scope>
    <source>
        <strain evidence="2">SB210</strain>
    </source>
</reference>
<sequence>MMMLKSQQEYLELTMLLVFFDQSSCVSNTGSYSKNNGWTDSDCNICNDDTLNSTNQKANTDYSSCLASLGVDSDCAAYNSGTSNKINVMANSDKNLVLSVQSRMIGLIKIVVFVMQILQIHQKQKTTISCVTVCIGNTL</sequence>
<dbReference type="GeneID" id="24440029"/>
<gene>
    <name evidence="1" type="ORF">TTHERM_000649059</name>
</gene>
<dbReference type="InterPro" id="IPR009670">
    <property type="entry name" value="SerH"/>
</dbReference>
<dbReference type="Pfam" id="PF06873">
    <property type="entry name" value="SerH"/>
    <property type="match status" value="1"/>
</dbReference>
<dbReference type="AlphaFoldDB" id="W7XCN6"/>
<dbReference type="InParanoid" id="W7XCN6"/>
<dbReference type="EMBL" id="GG662698">
    <property type="protein sequence ID" value="EWS74293.1"/>
    <property type="molecule type" value="Genomic_DNA"/>
</dbReference>
<accession>W7XCN6</accession>
<evidence type="ECO:0000313" key="2">
    <source>
        <dbReference type="Proteomes" id="UP000009168"/>
    </source>
</evidence>
<proteinExistence type="predicted"/>
<dbReference type="KEGG" id="tet:TTHERM_000649059"/>
<keyword evidence="2" id="KW-1185">Reference proteome</keyword>
<name>W7XCN6_TETTS</name>
<dbReference type="RefSeq" id="XP_012653181.1">
    <property type="nucleotide sequence ID" value="XM_012797727.1"/>
</dbReference>
<evidence type="ECO:0000313" key="1">
    <source>
        <dbReference type="EMBL" id="EWS74293.1"/>
    </source>
</evidence>
<organism evidence="1 2">
    <name type="scientific">Tetrahymena thermophila (strain SB210)</name>
    <dbReference type="NCBI Taxonomy" id="312017"/>
    <lineage>
        <taxon>Eukaryota</taxon>
        <taxon>Sar</taxon>
        <taxon>Alveolata</taxon>
        <taxon>Ciliophora</taxon>
        <taxon>Intramacronucleata</taxon>
        <taxon>Oligohymenophorea</taxon>
        <taxon>Hymenostomatida</taxon>
        <taxon>Tetrahymenina</taxon>
        <taxon>Tetrahymenidae</taxon>
        <taxon>Tetrahymena</taxon>
    </lineage>
</organism>
<dbReference type="Proteomes" id="UP000009168">
    <property type="component" value="Unassembled WGS sequence"/>
</dbReference>
<protein>
    <submittedName>
        <fullName evidence="1">Cell surface immobilization antigen</fullName>
    </submittedName>
</protein>